<sequence length="508" mass="54849">MSRRRALGGLQNPGHVSSVRRGTRGITSSIIVGTSDQRPAPLHPRTPRPKQTTSLPTQIAVSPQRGPPTVASERQTAMRSCSSRDHFLAVACGSEEKASPFSRSPTKPANQHGRRARVAVSPSRSRPARDSPPAALRPLSMSRRGGLAFAALPASSRDEKSEQTGSWPDGRNGLIPTSILGFVSANQRAFLEASLASSSPVIVGDLGMLLRLCDLPDNQIAGTCGDQDDKYRDSRTDPGRASPAWECRRLLSRGEGRPSADIVIMKHGKHFGPSALPTAIHAHGMACTSLALYHDSAGARQAAPLSSITTFRRRCVLQSRRRAVIDRPRCASRVPQTGVDPAFRGCSGSNPEDPKRPGPGMLLGLLHFSHRRAGPWIFSTRPPLCIPEAHSHLLRARKKNSPPLAFPSSCGETETRVTRSYACIFNDSPPATANGLDGDWNRVMSRTPAASTHPRQETPSYHASTPARSETEPLHQSVGKWRLVTGVSLSTPRDILDSRVVYTTPRIA</sequence>
<accession>A0A6A6QFS5</accession>
<feature type="region of interest" description="Disordered" evidence="1">
    <location>
        <begin position="436"/>
        <end position="476"/>
    </location>
</feature>
<feature type="compositionally biased region" description="Polar residues" evidence="1">
    <location>
        <begin position="49"/>
        <end position="61"/>
    </location>
</feature>
<proteinExistence type="predicted"/>
<dbReference type="AlphaFoldDB" id="A0A6A6QFS5"/>
<organism evidence="2 3">
    <name type="scientific">Lophium mytilinum</name>
    <dbReference type="NCBI Taxonomy" id="390894"/>
    <lineage>
        <taxon>Eukaryota</taxon>
        <taxon>Fungi</taxon>
        <taxon>Dikarya</taxon>
        <taxon>Ascomycota</taxon>
        <taxon>Pezizomycotina</taxon>
        <taxon>Dothideomycetes</taxon>
        <taxon>Pleosporomycetidae</taxon>
        <taxon>Mytilinidiales</taxon>
        <taxon>Mytilinidiaceae</taxon>
        <taxon>Lophium</taxon>
    </lineage>
</organism>
<feature type="compositionally biased region" description="Polar residues" evidence="1">
    <location>
        <begin position="457"/>
        <end position="468"/>
    </location>
</feature>
<feature type="compositionally biased region" description="Polar residues" evidence="1">
    <location>
        <begin position="25"/>
        <end position="37"/>
    </location>
</feature>
<evidence type="ECO:0000256" key="1">
    <source>
        <dbReference type="SAM" id="MobiDB-lite"/>
    </source>
</evidence>
<feature type="region of interest" description="Disordered" evidence="1">
    <location>
        <begin position="95"/>
        <end position="172"/>
    </location>
</feature>
<protein>
    <submittedName>
        <fullName evidence="2">Uncharacterized protein</fullName>
    </submittedName>
</protein>
<reference evidence="2" key="1">
    <citation type="journal article" date="2020" name="Stud. Mycol.">
        <title>101 Dothideomycetes genomes: a test case for predicting lifestyles and emergence of pathogens.</title>
        <authorList>
            <person name="Haridas S."/>
            <person name="Albert R."/>
            <person name="Binder M."/>
            <person name="Bloem J."/>
            <person name="Labutti K."/>
            <person name="Salamov A."/>
            <person name="Andreopoulos B."/>
            <person name="Baker S."/>
            <person name="Barry K."/>
            <person name="Bills G."/>
            <person name="Bluhm B."/>
            <person name="Cannon C."/>
            <person name="Castanera R."/>
            <person name="Culley D."/>
            <person name="Daum C."/>
            <person name="Ezra D."/>
            <person name="Gonzalez J."/>
            <person name="Henrissat B."/>
            <person name="Kuo A."/>
            <person name="Liang C."/>
            <person name="Lipzen A."/>
            <person name="Lutzoni F."/>
            <person name="Magnuson J."/>
            <person name="Mondo S."/>
            <person name="Nolan M."/>
            <person name="Ohm R."/>
            <person name="Pangilinan J."/>
            <person name="Park H.-J."/>
            <person name="Ramirez L."/>
            <person name="Alfaro M."/>
            <person name="Sun H."/>
            <person name="Tritt A."/>
            <person name="Yoshinaga Y."/>
            <person name="Zwiers L.-H."/>
            <person name="Turgeon B."/>
            <person name="Goodwin S."/>
            <person name="Spatafora J."/>
            <person name="Crous P."/>
            <person name="Grigoriev I."/>
        </authorList>
    </citation>
    <scope>NUCLEOTIDE SEQUENCE</scope>
    <source>
        <strain evidence="2">CBS 269.34</strain>
    </source>
</reference>
<evidence type="ECO:0000313" key="3">
    <source>
        <dbReference type="Proteomes" id="UP000799750"/>
    </source>
</evidence>
<gene>
    <name evidence="2" type="ORF">BU16DRAFT_543299</name>
</gene>
<feature type="region of interest" description="Disordered" evidence="1">
    <location>
        <begin position="1"/>
        <end position="76"/>
    </location>
</feature>
<keyword evidence="3" id="KW-1185">Reference proteome</keyword>
<dbReference type="Proteomes" id="UP000799750">
    <property type="component" value="Unassembled WGS sequence"/>
</dbReference>
<name>A0A6A6QFS5_9PEZI</name>
<evidence type="ECO:0000313" key="2">
    <source>
        <dbReference type="EMBL" id="KAF2491031.1"/>
    </source>
</evidence>
<feature type="compositionally biased region" description="Low complexity" evidence="1">
    <location>
        <begin position="118"/>
        <end position="139"/>
    </location>
</feature>
<dbReference type="EMBL" id="MU004196">
    <property type="protein sequence ID" value="KAF2491031.1"/>
    <property type="molecule type" value="Genomic_DNA"/>
</dbReference>